<accession>A0ABW1JE02</accession>
<keyword evidence="3" id="KW-0804">Transcription</keyword>
<keyword evidence="6" id="KW-1185">Reference proteome</keyword>
<name>A0ABW1JE02_9ACTN</name>
<evidence type="ECO:0000256" key="1">
    <source>
        <dbReference type="ARBA" id="ARBA00023015"/>
    </source>
</evidence>
<keyword evidence="2 5" id="KW-0238">DNA-binding</keyword>
<dbReference type="InterPro" id="IPR046335">
    <property type="entry name" value="LacI/GalR-like_sensor"/>
</dbReference>
<dbReference type="PROSITE" id="PS50932">
    <property type="entry name" value="HTH_LACI_2"/>
    <property type="match status" value="1"/>
</dbReference>
<dbReference type="CDD" id="cd01392">
    <property type="entry name" value="HTH_LacI"/>
    <property type="match status" value="1"/>
</dbReference>
<dbReference type="SMART" id="SM00354">
    <property type="entry name" value="HTH_LACI"/>
    <property type="match status" value="1"/>
</dbReference>
<dbReference type="Gene3D" id="1.10.260.40">
    <property type="entry name" value="lambda repressor-like DNA-binding domains"/>
    <property type="match status" value="1"/>
</dbReference>
<dbReference type="EMBL" id="JBHSRD010000003">
    <property type="protein sequence ID" value="MFC6006843.1"/>
    <property type="molecule type" value="Genomic_DNA"/>
</dbReference>
<gene>
    <name evidence="5" type="ORF">ACFQDO_06830</name>
</gene>
<dbReference type="InterPro" id="IPR028082">
    <property type="entry name" value="Peripla_BP_I"/>
</dbReference>
<evidence type="ECO:0000313" key="6">
    <source>
        <dbReference type="Proteomes" id="UP001596189"/>
    </source>
</evidence>
<evidence type="ECO:0000259" key="4">
    <source>
        <dbReference type="PROSITE" id="PS50932"/>
    </source>
</evidence>
<dbReference type="Proteomes" id="UP001596189">
    <property type="component" value="Unassembled WGS sequence"/>
</dbReference>
<comment type="caution">
    <text evidence="5">The sequence shown here is derived from an EMBL/GenBank/DDBJ whole genome shotgun (WGS) entry which is preliminary data.</text>
</comment>
<dbReference type="Pfam" id="PF13377">
    <property type="entry name" value="Peripla_BP_3"/>
    <property type="match status" value="1"/>
</dbReference>
<dbReference type="PANTHER" id="PTHR30146:SF153">
    <property type="entry name" value="LACTOSE OPERON REPRESSOR"/>
    <property type="match status" value="1"/>
</dbReference>
<dbReference type="PANTHER" id="PTHR30146">
    <property type="entry name" value="LACI-RELATED TRANSCRIPTIONAL REPRESSOR"/>
    <property type="match status" value="1"/>
</dbReference>
<dbReference type="Pfam" id="PF00356">
    <property type="entry name" value="LacI"/>
    <property type="match status" value="1"/>
</dbReference>
<feature type="domain" description="HTH lacI-type" evidence="4">
    <location>
        <begin position="8"/>
        <end position="63"/>
    </location>
</feature>
<organism evidence="5 6">
    <name type="scientific">Angustibacter luteus</name>
    <dbReference type="NCBI Taxonomy" id="658456"/>
    <lineage>
        <taxon>Bacteria</taxon>
        <taxon>Bacillati</taxon>
        <taxon>Actinomycetota</taxon>
        <taxon>Actinomycetes</taxon>
        <taxon>Kineosporiales</taxon>
        <taxon>Kineosporiaceae</taxon>
    </lineage>
</organism>
<protein>
    <submittedName>
        <fullName evidence="5">LacI family DNA-binding transcriptional regulator</fullName>
    </submittedName>
</protein>
<dbReference type="InterPro" id="IPR010982">
    <property type="entry name" value="Lambda_DNA-bd_dom_sf"/>
</dbReference>
<dbReference type="RefSeq" id="WP_345718314.1">
    <property type="nucleotide sequence ID" value="NZ_BAABFP010000008.1"/>
</dbReference>
<keyword evidence="1" id="KW-0805">Transcription regulation</keyword>
<dbReference type="GO" id="GO:0003677">
    <property type="term" value="F:DNA binding"/>
    <property type="evidence" value="ECO:0007669"/>
    <property type="project" value="UniProtKB-KW"/>
</dbReference>
<dbReference type="InterPro" id="IPR000843">
    <property type="entry name" value="HTH_LacI"/>
</dbReference>
<proteinExistence type="predicted"/>
<evidence type="ECO:0000256" key="2">
    <source>
        <dbReference type="ARBA" id="ARBA00023125"/>
    </source>
</evidence>
<dbReference type="Gene3D" id="3.40.50.2300">
    <property type="match status" value="2"/>
</dbReference>
<reference evidence="6" key="1">
    <citation type="journal article" date="2019" name="Int. J. Syst. Evol. Microbiol.">
        <title>The Global Catalogue of Microorganisms (GCM) 10K type strain sequencing project: providing services to taxonomists for standard genome sequencing and annotation.</title>
        <authorList>
            <consortium name="The Broad Institute Genomics Platform"/>
            <consortium name="The Broad Institute Genome Sequencing Center for Infectious Disease"/>
            <person name="Wu L."/>
            <person name="Ma J."/>
        </authorList>
    </citation>
    <scope>NUCLEOTIDE SEQUENCE [LARGE SCALE GENOMIC DNA]</scope>
    <source>
        <strain evidence="6">KACC 14249</strain>
    </source>
</reference>
<evidence type="ECO:0000256" key="3">
    <source>
        <dbReference type="ARBA" id="ARBA00023163"/>
    </source>
</evidence>
<dbReference type="SUPFAM" id="SSF47413">
    <property type="entry name" value="lambda repressor-like DNA-binding domains"/>
    <property type="match status" value="1"/>
</dbReference>
<sequence>MPSGSARTTLATVAASAGVSVATVSKVINGRTDVSPTTRARVQALLRQHDYVSRRVPAGGTPSIALLFQNDLNAYMTEIMNGALDAAADLTVSVVVSVLSLAKGTSEPTDWAKDVIAAGRKAVVAVTTELTASDVGALSRARLPLVVVNPLTTPHARLTSVGSTDFSGGIAATNHLLALGHRKIGYIGGAPLAPCNQARMAGFRSAMHAAGAPVIEEYLRSEQEAYDDGVASGAELMDLRDRPTALLAFNDEVALGVLEAARTRGLRVPAELSVVGFDDTQMARLSSPPLTTVRQPLREMGAVALRTAVQLSAGARVDFRHIELATELVVRGSTAQPDAP</sequence>
<evidence type="ECO:0000313" key="5">
    <source>
        <dbReference type="EMBL" id="MFC6006843.1"/>
    </source>
</evidence>
<dbReference type="SUPFAM" id="SSF53822">
    <property type="entry name" value="Periplasmic binding protein-like I"/>
    <property type="match status" value="1"/>
</dbReference>